<evidence type="ECO:0000259" key="1">
    <source>
        <dbReference type="Pfam" id="PF11716"/>
    </source>
</evidence>
<accession>A0A927QEU8</accession>
<dbReference type="RefSeq" id="WP_086804861.1">
    <property type="nucleotide sequence ID" value="NZ_CP119182.1"/>
</dbReference>
<keyword evidence="2" id="KW-0413">Isomerase</keyword>
<dbReference type="AlphaFoldDB" id="A0A927QEU8"/>
<gene>
    <name evidence="2" type="ORF">IHE70_14100</name>
</gene>
<dbReference type="InterPro" id="IPR024344">
    <property type="entry name" value="MDMPI_metal-binding"/>
</dbReference>
<dbReference type="GO" id="GO:0046872">
    <property type="term" value="F:metal ion binding"/>
    <property type="evidence" value="ECO:0007669"/>
    <property type="project" value="InterPro"/>
</dbReference>
<feature type="domain" description="Mycothiol-dependent maleylpyruvate isomerase metal-binding" evidence="1">
    <location>
        <begin position="25"/>
        <end position="160"/>
    </location>
</feature>
<evidence type="ECO:0000313" key="2">
    <source>
        <dbReference type="EMBL" id="MBD9724333.1"/>
    </source>
</evidence>
<dbReference type="GO" id="GO:0016853">
    <property type="term" value="F:isomerase activity"/>
    <property type="evidence" value="ECO:0007669"/>
    <property type="project" value="UniProtKB-KW"/>
</dbReference>
<dbReference type="InterPro" id="IPR034660">
    <property type="entry name" value="DinB/YfiT-like"/>
</dbReference>
<dbReference type="SUPFAM" id="SSF109854">
    <property type="entry name" value="DinB/YfiT-like putative metalloenzymes"/>
    <property type="match status" value="1"/>
</dbReference>
<sequence length="280" mass="30378">MCPESNGVSGISWLGNPIDARALFGQELRSLLDTLRGLTPSDWSRTAAGRWTVHDVAAHLLGDYYGRLGHGYRNGFADGETLEAFIHRTNQEWVELHADDSPASLIDALAAAGIQLAQRFATANLDAPALGVSWAGVDPAPAWLDIAREFTEHWTHRQQIRHAIGRDTDPEPRALAMVLDTFMRALPHTLRRTSAPIGAQVQVIAEGPAGGGWTATATADRWSLSEAPSGRPTAVVLLDTETVWRLSTRNIDPADALSRAHVQGDRRLAEAACQIVSIVY</sequence>
<dbReference type="InterPro" id="IPR017517">
    <property type="entry name" value="Maleyloyr_isom"/>
</dbReference>
<dbReference type="EMBL" id="JACYXT010000004">
    <property type="protein sequence ID" value="MBD9724333.1"/>
    <property type="molecule type" value="Genomic_DNA"/>
</dbReference>
<comment type="caution">
    <text evidence="2">The sequence shown here is derived from an EMBL/GenBank/DDBJ whole genome shotgun (WGS) entry which is preliminary data.</text>
</comment>
<organism evidence="2 3">
    <name type="scientific">Streptomyces caniscabiei</name>
    <dbReference type="NCBI Taxonomy" id="2746961"/>
    <lineage>
        <taxon>Bacteria</taxon>
        <taxon>Bacillati</taxon>
        <taxon>Actinomycetota</taxon>
        <taxon>Actinomycetes</taxon>
        <taxon>Kitasatosporales</taxon>
        <taxon>Streptomycetaceae</taxon>
        <taxon>Streptomyces</taxon>
    </lineage>
</organism>
<dbReference type="Gene3D" id="1.20.120.450">
    <property type="entry name" value="dinb family like domain"/>
    <property type="match status" value="1"/>
</dbReference>
<protein>
    <submittedName>
        <fullName evidence="2">Maleylpyruvate isomerase family mycothiol-dependent enzyme</fullName>
    </submittedName>
</protein>
<dbReference type="GeneID" id="79927933"/>
<dbReference type="Proteomes" id="UP000661025">
    <property type="component" value="Unassembled WGS sequence"/>
</dbReference>
<reference evidence="2" key="1">
    <citation type="submission" date="2020-09" db="EMBL/GenBank/DDBJ databases">
        <title>Streptomyces canutascabiei sp. nov., which causes potato common scab and is distributed across the world.</title>
        <authorList>
            <person name="Nguyen H.P."/>
            <person name="Weisberg A.J."/>
            <person name="Chang J.H."/>
            <person name="Clarke C.R."/>
        </authorList>
    </citation>
    <scope>NUCLEOTIDE SEQUENCE</scope>
    <source>
        <strain evidence="2">ID-01-6.2a</strain>
    </source>
</reference>
<dbReference type="NCBIfam" id="TIGR03083">
    <property type="entry name" value="maleylpyruvate isomerase family mycothiol-dependent enzyme"/>
    <property type="match status" value="1"/>
</dbReference>
<evidence type="ECO:0000313" key="3">
    <source>
        <dbReference type="Proteomes" id="UP000661025"/>
    </source>
</evidence>
<proteinExistence type="predicted"/>
<dbReference type="Pfam" id="PF11716">
    <property type="entry name" value="MDMPI_N"/>
    <property type="match status" value="1"/>
</dbReference>
<name>A0A927QEU8_9ACTN</name>